<evidence type="ECO:0000259" key="1">
    <source>
        <dbReference type="Pfam" id="PF26154"/>
    </source>
</evidence>
<feature type="domain" description="DUF8043" evidence="2">
    <location>
        <begin position="1"/>
        <end position="71"/>
    </location>
</feature>
<sequence length="202" mass="22355">MIIIDGAKTEKNLAAFGNLEEALLDLMQDVRLENRVVTDVLVNNEAFSEIYPHQAEDIACDGISSLEVRSVPMDAMATDMAGEMDKVAAMMAKGAREVSRLFREAADVDALELFQDLLDVTRDFLNMFAALRQRYAHEAAGEQAARVERLAALLSEMSGVMENEDWVLLADLLEFEFLPLCETWGGESRQLHADMAAVALAQ</sequence>
<dbReference type="Pfam" id="PF26154">
    <property type="entry name" value="DUF8042"/>
    <property type="match status" value="1"/>
</dbReference>
<dbReference type="InterPro" id="IPR058356">
    <property type="entry name" value="DUF8043"/>
</dbReference>
<reference evidence="3 4" key="1">
    <citation type="submission" date="2018-12" db="EMBL/GenBank/DDBJ databases">
        <title>First genome draft of Desulfovibrio legallis sp. nov.</title>
        <authorList>
            <person name="Ben Dhia O."/>
            <person name="Najjari A."/>
            <person name="Ferjani R."/>
            <person name="Fhoula I."/>
            <person name="Fardeau M.-L."/>
            <person name="Boudabbous A."/>
            <person name="Ouzari H.I."/>
        </authorList>
    </citation>
    <scope>NUCLEOTIDE SEQUENCE [LARGE SCALE GENOMIC DNA]</scope>
    <source>
        <strain evidence="3 4">H1T</strain>
    </source>
</reference>
<feature type="domain" description="DUF8042" evidence="1">
    <location>
        <begin position="79"/>
        <end position="186"/>
    </location>
</feature>
<evidence type="ECO:0000313" key="3">
    <source>
        <dbReference type="EMBL" id="TBH81091.1"/>
    </source>
</evidence>
<evidence type="ECO:0000313" key="4">
    <source>
        <dbReference type="Proteomes" id="UP000292919"/>
    </source>
</evidence>
<name>A0A6H3FB49_9BACT</name>
<dbReference type="InterPro" id="IPR058355">
    <property type="entry name" value="DUF8042"/>
</dbReference>
<protein>
    <submittedName>
        <fullName evidence="3">Uncharacterized protein</fullName>
    </submittedName>
</protein>
<dbReference type="AlphaFoldDB" id="A0A6H3FB49"/>
<dbReference type="RefSeq" id="WP_118229795.1">
    <property type="nucleotide sequence ID" value="NZ_JAQDZC010000007.1"/>
</dbReference>
<dbReference type="Proteomes" id="UP000292919">
    <property type="component" value="Unassembled WGS sequence"/>
</dbReference>
<dbReference type="EMBL" id="SIXC01000003">
    <property type="protein sequence ID" value="TBH81091.1"/>
    <property type="molecule type" value="Genomic_DNA"/>
</dbReference>
<accession>A0A6H3FB49</accession>
<gene>
    <name evidence="3" type="ORF">EB812_03085</name>
</gene>
<dbReference type="Pfam" id="PF26159">
    <property type="entry name" value="DUF8043"/>
    <property type="match status" value="1"/>
</dbReference>
<keyword evidence="4" id="KW-1185">Reference proteome</keyword>
<proteinExistence type="predicted"/>
<evidence type="ECO:0000259" key="2">
    <source>
        <dbReference type="Pfam" id="PF26159"/>
    </source>
</evidence>
<comment type="caution">
    <text evidence="3">The sequence shown here is derived from an EMBL/GenBank/DDBJ whole genome shotgun (WGS) entry which is preliminary data.</text>
</comment>
<organism evidence="3 4">
    <name type="scientific">Desulfovibrio legallii</name>
    <dbReference type="NCBI Taxonomy" id="571438"/>
    <lineage>
        <taxon>Bacteria</taxon>
        <taxon>Pseudomonadati</taxon>
        <taxon>Thermodesulfobacteriota</taxon>
        <taxon>Desulfovibrionia</taxon>
        <taxon>Desulfovibrionales</taxon>
        <taxon>Desulfovibrionaceae</taxon>
        <taxon>Desulfovibrio</taxon>
    </lineage>
</organism>